<reference evidence="1" key="1">
    <citation type="journal article" date="2020" name="Phytopathology">
        <title>Genome Sequence Resources of Colletotrichum truncatum, C. plurivorum, C. musicola, and C. sojae: Four Species Pathogenic to Soybean (Glycine max).</title>
        <authorList>
            <person name="Rogerio F."/>
            <person name="Boufleur T.R."/>
            <person name="Ciampi-Guillardi M."/>
            <person name="Sukno S.A."/>
            <person name="Thon M.R."/>
            <person name="Massola Junior N.S."/>
            <person name="Baroncelli R."/>
        </authorList>
    </citation>
    <scope>NUCLEOTIDE SEQUENCE</scope>
    <source>
        <strain evidence="1">LFN0074</strain>
    </source>
</reference>
<organism evidence="1 2">
    <name type="scientific">Colletotrichum musicola</name>
    <dbReference type="NCBI Taxonomy" id="2175873"/>
    <lineage>
        <taxon>Eukaryota</taxon>
        <taxon>Fungi</taxon>
        <taxon>Dikarya</taxon>
        <taxon>Ascomycota</taxon>
        <taxon>Pezizomycotina</taxon>
        <taxon>Sordariomycetes</taxon>
        <taxon>Hypocreomycetidae</taxon>
        <taxon>Glomerellales</taxon>
        <taxon>Glomerellaceae</taxon>
        <taxon>Colletotrichum</taxon>
        <taxon>Colletotrichum orchidearum species complex</taxon>
    </lineage>
</organism>
<comment type="caution">
    <text evidence="1">The sequence shown here is derived from an EMBL/GenBank/DDBJ whole genome shotgun (WGS) entry which is preliminary data.</text>
</comment>
<keyword evidence="2" id="KW-1185">Reference proteome</keyword>
<protein>
    <submittedName>
        <fullName evidence="1">Uncharacterized protein</fullName>
    </submittedName>
</protein>
<accession>A0A8H6KMP4</accession>
<evidence type="ECO:0000313" key="1">
    <source>
        <dbReference type="EMBL" id="KAF6834297.1"/>
    </source>
</evidence>
<name>A0A8H6KMP4_9PEZI</name>
<sequence>MPLPPDNATLRHLHCSTHSTETLPRVIRLWPKCNTFAFDCEPMT</sequence>
<dbReference type="AlphaFoldDB" id="A0A8H6KMP4"/>
<evidence type="ECO:0000313" key="2">
    <source>
        <dbReference type="Proteomes" id="UP000639643"/>
    </source>
</evidence>
<gene>
    <name evidence="1" type="ORF">CMUS01_06186</name>
</gene>
<dbReference type="EMBL" id="WIGM01000198">
    <property type="protein sequence ID" value="KAF6834297.1"/>
    <property type="molecule type" value="Genomic_DNA"/>
</dbReference>
<dbReference type="Proteomes" id="UP000639643">
    <property type="component" value="Unassembled WGS sequence"/>
</dbReference>
<proteinExistence type="predicted"/>